<evidence type="ECO:0000256" key="3">
    <source>
        <dbReference type="PIRSR" id="PIRSR016184-1"/>
    </source>
</evidence>
<dbReference type="GO" id="GO:0005737">
    <property type="term" value="C:cytoplasm"/>
    <property type="evidence" value="ECO:0007669"/>
    <property type="project" value="TreeGrafter"/>
</dbReference>
<dbReference type="InterPro" id="IPR003719">
    <property type="entry name" value="Phenazine_PhzF-like"/>
</dbReference>
<comment type="caution">
    <text evidence="4">The sequence shown here is derived from an EMBL/GenBank/DDBJ whole genome shotgun (WGS) entry which is preliminary data.</text>
</comment>
<dbReference type="Proteomes" id="UP001152320">
    <property type="component" value="Chromosome 20"/>
</dbReference>
<evidence type="ECO:0000256" key="2">
    <source>
        <dbReference type="ARBA" id="ARBA00023235"/>
    </source>
</evidence>
<evidence type="ECO:0000313" key="4">
    <source>
        <dbReference type="EMBL" id="KAJ8022618.1"/>
    </source>
</evidence>
<keyword evidence="5" id="KW-1185">Reference proteome</keyword>
<dbReference type="SUPFAM" id="SSF54506">
    <property type="entry name" value="Diaminopimelate epimerase-like"/>
    <property type="match status" value="1"/>
</dbReference>
<gene>
    <name evidence="4" type="ORF">HOLleu_37572</name>
</gene>
<dbReference type="NCBIfam" id="TIGR00654">
    <property type="entry name" value="PhzF_family"/>
    <property type="match status" value="1"/>
</dbReference>
<feature type="active site" evidence="3">
    <location>
        <position position="52"/>
    </location>
</feature>
<dbReference type="EMBL" id="JAIZAY010000020">
    <property type="protein sequence ID" value="KAJ8022618.1"/>
    <property type="molecule type" value="Genomic_DNA"/>
</dbReference>
<comment type="similarity">
    <text evidence="1">Belongs to the PhzF family.</text>
</comment>
<dbReference type="Gene3D" id="3.10.310.10">
    <property type="entry name" value="Diaminopimelate Epimerase, Chain A, domain 1"/>
    <property type="match status" value="2"/>
</dbReference>
<evidence type="ECO:0000256" key="1">
    <source>
        <dbReference type="ARBA" id="ARBA00008270"/>
    </source>
</evidence>
<sequence>MSSERKHLPMYTIDAFASKPFKGNPAAVCLLQDEDLSDETKQNIAMEMNLSETAFVRPVNAGSRFGLRWFTPKNEVNLCGHATLASAAALFTCKGNYDTSVNLIPYGVDKLIEVWLCDNFPSNQFCIGFCESKQFELNEESSLNVKISLGSCQPVDVQYTPGANRELLLRLPDTCSRQEFEQMSPNPSAMMNAYKTGEVMGVILTLKGSKENGAVDEDGRMFDFISRYFAPWNGIDEDPVTGAAHTVLSAYWSKVLRKTEMYARQCSKRGGNIEIKVRDDGRVELAGKARTVLEGKIFVD</sequence>
<accession>A0A9Q0YHC5</accession>
<dbReference type="PIRSF" id="PIRSF016184">
    <property type="entry name" value="PhzC_PhzF"/>
    <property type="match status" value="1"/>
</dbReference>
<dbReference type="Pfam" id="PF02567">
    <property type="entry name" value="PhzC-PhzF"/>
    <property type="match status" value="1"/>
</dbReference>
<dbReference type="PANTHER" id="PTHR13774">
    <property type="entry name" value="PHENAZINE BIOSYNTHESIS PROTEIN"/>
    <property type="match status" value="1"/>
</dbReference>
<dbReference type="PANTHER" id="PTHR13774:SF17">
    <property type="entry name" value="PHENAZINE BIOSYNTHESIS-LIKE DOMAIN-CONTAINING PROTEIN"/>
    <property type="match status" value="1"/>
</dbReference>
<reference evidence="4" key="1">
    <citation type="submission" date="2021-10" db="EMBL/GenBank/DDBJ databases">
        <title>Tropical sea cucumber genome reveals ecological adaptation and Cuvierian tubules defense mechanism.</title>
        <authorList>
            <person name="Chen T."/>
        </authorList>
    </citation>
    <scope>NUCLEOTIDE SEQUENCE</scope>
    <source>
        <strain evidence="4">Nanhai2018</strain>
        <tissue evidence="4">Muscle</tissue>
    </source>
</reference>
<dbReference type="OrthoDB" id="75169at2759"/>
<organism evidence="4 5">
    <name type="scientific">Holothuria leucospilota</name>
    <name type="common">Black long sea cucumber</name>
    <name type="synonym">Mertensiothuria leucospilota</name>
    <dbReference type="NCBI Taxonomy" id="206669"/>
    <lineage>
        <taxon>Eukaryota</taxon>
        <taxon>Metazoa</taxon>
        <taxon>Echinodermata</taxon>
        <taxon>Eleutherozoa</taxon>
        <taxon>Echinozoa</taxon>
        <taxon>Holothuroidea</taxon>
        <taxon>Aspidochirotacea</taxon>
        <taxon>Aspidochirotida</taxon>
        <taxon>Holothuriidae</taxon>
        <taxon>Holothuria</taxon>
    </lineage>
</organism>
<protein>
    <submittedName>
        <fullName evidence="4">Phenazine biosynthesis-like domain-containing protein</fullName>
    </submittedName>
</protein>
<keyword evidence="2" id="KW-0413">Isomerase</keyword>
<proteinExistence type="inferred from homology"/>
<name>A0A9Q0YHC5_HOLLE</name>
<dbReference type="GO" id="GO:0016853">
    <property type="term" value="F:isomerase activity"/>
    <property type="evidence" value="ECO:0007669"/>
    <property type="project" value="UniProtKB-KW"/>
</dbReference>
<dbReference type="AlphaFoldDB" id="A0A9Q0YHC5"/>
<evidence type="ECO:0000313" key="5">
    <source>
        <dbReference type="Proteomes" id="UP001152320"/>
    </source>
</evidence>